<keyword evidence="3" id="KW-0965">Cell junction</keyword>
<comment type="subcellular location">
    <subcellularLocation>
        <location evidence="1">Cell junction</location>
        <location evidence="1">Adherens junction</location>
    </subcellularLocation>
</comment>
<evidence type="ECO:0000313" key="6">
    <source>
        <dbReference type="EMBL" id="CAB3228742.1"/>
    </source>
</evidence>
<evidence type="ECO:0000256" key="3">
    <source>
        <dbReference type="ARBA" id="ARBA00022949"/>
    </source>
</evidence>
<accession>A0A6F9D837</accession>
<evidence type="ECO:0000256" key="2">
    <source>
        <dbReference type="ARBA" id="ARBA00009052"/>
    </source>
</evidence>
<protein>
    <submittedName>
        <fullName evidence="6">Coiled-coil domain-containing protein 85C</fullName>
    </submittedName>
</protein>
<gene>
    <name evidence="6" type="primary">Ccdc85c</name>
</gene>
<dbReference type="Pfam" id="PF10226">
    <property type="entry name" value="CCDC85"/>
    <property type="match status" value="1"/>
</dbReference>
<evidence type="ECO:0000256" key="4">
    <source>
        <dbReference type="ARBA" id="ARBA00023054"/>
    </source>
</evidence>
<name>A0A6F9D837_9ASCI</name>
<feature type="region of interest" description="Disordered" evidence="5">
    <location>
        <begin position="262"/>
        <end position="296"/>
    </location>
</feature>
<feature type="region of interest" description="Disordered" evidence="5">
    <location>
        <begin position="203"/>
        <end position="244"/>
    </location>
</feature>
<evidence type="ECO:0000256" key="1">
    <source>
        <dbReference type="ARBA" id="ARBA00004536"/>
    </source>
</evidence>
<dbReference type="PANTHER" id="PTHR13546">
    <property type="entry name" value="RE60986P"/>
    <property type="match status" value="1"/>
</dbReference>
<feature type="region of interest" description="Disordered" evidence="5">
    <location>
        <begin position="1"/>
        <end position="32"/>
    </location>
</feature>
<dbReference type="AlphaFoldDB" id="A0A6F9D837"/>
<comment type="similarity">
    <text evidence="2">Belongs to the CCDC85 family.</text>
</comment>
<reference evidence="6" key="1">
    <citation type="submission" date="2020-04" db="EMBL/GenBank/DDBJ databases">
        <authorList>
            <person name="Neveu A P."/>
        </authorList>
    </citation>
    <scope>NUCLEOTIDE SEQUENCE</scope>
    <source>
        <tissue evidence="6">Whole embryo</tissue>
    </source>
</reference>
<evidence type="ECO:0000256" key="5">
    <source>
        <dbReference type="SAM" id="MobiDB-lite"/>
    </source>
</evidence>
<dbReference type="EMBL" id="LR783700">
    <property type="protein sequence ID" value="CAB3228742.1"/>
    <property type="molecule type" value="mRNA"/>
</dbReference>
<feature type="compositionally biased region" description="Low complexity" evidence="5">
    <location>
        <begin position="7"/>
        <end position="25"/>
    </location>
</feature>
<sequence length="425" mass="47124">MDYNIQPSSPSSTSSSTASSSSSPSYRGDGFPIIKSLSDEELRREGVDRVIQRLRHAENEHKKLLMERSRSMKDVNRKLQVHLLEVRGVREVNQKLMQDKEILLKEKEELAGICCFLDDDREKAKKVAREWQMFGRYATGVLQKELANCHTKIKELEQRQMSLMHENRNLKELCIMLDQEHAGSRNSVNSQDGLLGQPNALLSVAGTRDSGDGSSNGSTTSTCSPDHRQNSGNTNKEIMYSPDPAHGDSYLRYLEHKVRHLEEESKGRVKRISVPPPAPSATNHPPSAQGIGSPGKLERKFFSSSVLPTSSTASAMMTGNQLSGRVPSLNHLSGSDSNMSSNSMSPQKPEAIVYAMKVLELHDQLDQEMGKGDFPPTDTTVLDDKEKAMVREMCNVVWRKLGDKGKVKMANGKSTVTRTASVSNL</sequence>
<proteinExistence type="evidence at transcript level"/>
<dbReference type="InterPro" id="IPR019359">
    <property type="entry name" value="CCDC85"/>
</dbReference>
<feature type="compositionally biased region" description="Low complexity" evidence="5">
    <location>
        <begin position="206"/>
        <end position="224"/>
    </location>
</feature>
<organism evidence="6">
    <name type="scientific">Phallusia mammillata</name>
    <dbReference type="NCBI Taxonomy" id="59560"/>
    <lineage>
        <taxon>Eukaryota</taxon>
        <taxon>Metazoa</taxon>
        <taxon>Chordata</taxon>
        <taxon>Tunicata</taxon>
        <taxon>Ascidiacea</taxon>
        <taxon>Phlebobranchia</taxon>
        <taxon>Ascidiidae</taxon>
        <taxon>Phallusia</taxon>
    </lineage>
</organism>
<dbReference type="GO" id="GO:0005912">
    <property type="term" value="C:adherens junction"/>
    <property type="evidence" value="ECO:0007669"/>
    <property type="project" value="UniProtKB-SubCell"/>
</dbReference>
<dbReference type="PANTHER" id="PTHR13546:SF15">
    <property type="entry name" value="CCDC85"/>
    <property type="match status" value="1"/>
</dbReference>
<keyword evidence="4" id="KW-0175">Coiled coil</keyword>